<dbReference type="AlphaFoldDB" id="A0A8H4RDH0"/>
<proteinExistence type="predicted"/>
<accession>A0A8H4RDH0</accession>
<name>A0A8H4RDH0_9HELO</name>
<protein>
    <submittedName>
        <fullName evidence="1">Uncharacterized protein</fullName>
    </submittedName>
</protein>
<organism evidence="1 2">
    <name type="scientific">Cudoniella acicularis</name>
    <dbReference type="NCBI Taxonomy" id="354080"/>
    <lineage>
        <taxon>Eukaryota</taxon>
        <taxon>Fungi</taxon>
        <taxon>Dikarya</taxon>
        <taxon>Ascomycota</taxon>
        <taxon>Pezizomycotina</taxon>
        <taxon>Leotiomycetes</taxon>
        <taxon>Helotiales</taxon>
        <taxon>Tricladiaceae</taxon>
        <taxon>Cudoniella</taxon>
    </lineage>
</organism>
<keyword evidence="2" id="KW-1185">Reference proteome</keyword>
<evidence type="ECO:0000313" key="2">
    <source>
        <dbReference type="Proteomes" id="UP000566819"/>
    </source>
</evidence>
<sequence>MLSPITPPPTPILEGARHLVVDYEPILTVNTPPQSLVLQITDRESYILVTNEVEVVYKAAAAHEVRVKYKAKVTHKAEQIYIVYRGREEDLMSASSKTPLRRFSLDVLSSKDIKDISGLGELSEPRNEDSEIRV</sequence>
<evidence type="ECO:0000313" key="1">
    <source>
        <dbReference type="EMBL" id="KAF4626709.1"/>
    </source>
</evidence>
<dbReference type="EMBL" id="JAAMPI010001100">
    <property type="protein sequence ID" value="KAF4626709.1"/>
    <property type="molecule type" value="Genomic_DNA"/>
</dbReference>
<comment type="caution">
    <text evidence="1">The sequence shown here is derived from an EMBL/GenBank/DDBJ whole genome shotgun (WGS) entry which is preliminary data.</text>
</comment>
<dbReference type="Proteomes" id="UP000566819">
    <property type="component" value="Unassembled WGS sequence"/>
</dbReference>
<reference evidence="1 2" key="1">
    <citation type="submission" date="2020-03" db="EMBL/GenBank/DDBJ databases">
        <title>Draft Genome Sequence of Cudoniella acicularis.</title>
        <authorList>
            <person name="Buettner E."/>
            <person name="Kellner H."/>
        </authorList>
    </citation>
    <scope>NUCLEOTIDE SEQUENCE [LARGE SCALE GENOMIC DNA]</scope>
    <source>
        <strain evidence="1 2">DSM 108380</strain>
    </source>
</reference>
<gene>
    <name evidence="1" type="ORF">G7Y89_g11448</name>
</gene>